<evidence type="ECO:0000256" key="5">
    <source>
        <dbReference type="ARBA" id="ARBA00023155"/>
    </source>
</evidence>
<organism evidence="11 12">
    <name type="scientific">Mesorhabditis belari</name>
    <dbReference type="NCBI Taxonomy" id="2138241"/>
    <lineage>
        <taxon>Eukaryota</taxon>
        <taxon>Metazoa</taxon>
        <taxon>Ecdysozoa</taxon>
        <taxon>Nematoda</taxon>
        <taxon>Chromadorea</taxon>
        <taxon>Rhabditida</taxon>
        <taxon>Rhabditina</taxon>
        <taxon>Rhabditomorpha</taxon>
        <taxon>Rhabditoidea</taxon>
        <taxon>Rhabditidae</taxon>
        <taxon>Mesorhabditinae</taxon>
        <taxon>Mesorhabditis</taxon>
    </lineage>
</organism>
<accession>A0AAF3FRM4</accession>
<keyword evidence="4 7" id="KW-0238">DNA-binding</keyword>
<evidence type="ECO:0000256" key="4">
    <source>
        <dbReference type="ARBA" id="ARBA00023125"/>
    </source>
</evidence>
<comment type="subcellular location">
    <subcellularLocation>
        <location evidence="1 7 8">Nucleus</location>
    </subcellularLocation>
</comment>
<evidence type="ECO:0000256" key="6">
    <source>
        <dbReference type="ARBA" id="ARBA00023242"/>
    </source>
</evidence>
<dbReference type="GO" id="GO:0009653">
    <property type="term" value="P:anatomical structure morphogenesis"/>
    <property type="evidence" value="ECO:0007669"/>
    <property type="project" value="TreeGrafter"/>
</dbReference>
<dbReference type="SMART" id="SM00389">
    <property type="entry name" value="HOX"/>
    <property type="match status" value="1"/>
</dbReference>
<protein>
    <submittedName>
        <fullName evidence="12">Homeobox domain-containing protein</fullName>
    </submittedName>
</protein>
<evidence type="ECO:0000256" key="1">
    <source>
        <dbReference type="ARBA" id="ARBA00004123"/>
    </source>
</evidence>
<dbReference type="GO" id="GO:0000978">
    <property type="term" value="F:RNA polymerase II cis-regulatory region sequence-specific DNA binding"/>
    <property type="evidence" value="ECO:0007669"/>
    <property type="project" value="TreeGrafter"/>
</dbReference>
<reference evidence="12" key="1">
    <citation type="submission" date="2024-02" db="UniProtKB">
        <authorList>
            <consortium name="WormBaseParasite"/>
        </authorList>
    </citation>
    <scope>IDENTIFICATION</scope>
</reference>
<dbReference type="FunFam" id="1.10.10.60:FF:000679">
    <property type="entry name" value="Homeobox protein aristaless"/>
    <property type="match status" value="1"/>
</dbReference>
<dbReference type="AlphaFoldDB" id="A0AAF3FRM4"/>
<dbReference type="InterPro" id="IPR001356">
    <property type="entry name" value="HD"/>
</dbReference>
<feature type="region of interest" description="Disordered" evidence="9">
    <location>
        <begin position="89"/>
        <end position="116"/>
    </location>
</feature>
<evidence type="ECO:0000256" key="8">
    <source>
        <dbReference type="RuleBase" id="RU000682"/>
    </source>
</evidence>
<keyword evidence="5 7" id="KW-0371">Homeobox</keyword>
<feature type="domain" description="Homeobox" evidence="10">
    <location>
        <begin position="108"/>
        <end position="168"/>
    </location>
</feature>
<keyword evidence="6 7" id="KW-0539">Nucleus</keyword>
<evidence type="ECO:0000256" key="7">
    <source>
        <dbReference type="PROSITE-ProRule" id="PRU00108"/>
    </source>
</evidence>
<dbReference type="Proteomes" id="UP000887575">
    <property type="component" value="Unassembled WGS sequence"/>
</dbReference>
<evidence type="ECO:0000259" key="10">
    <source>
        <dbReference type="PROSITE" id="PS50071"/>
    </source>
</evidence>
<evidence type="ECO:0000313" key="11">
    <source>
        <dbReference type="Proteomes" id="UP000887575"/>
    </source>
</evidence>
<dbReference type="Gene3D" id="1.10.10.60">
    <property type="entry name" value="Homeodomain-like"/>
    <property type="match status" value="1"/>
</dbReference>
<feature type="DNA-binding region" description="Homeobox" evidence="7">
    <location>
        <begin position="110"/>
        <end position="169"/>
    </location>
</feature>
<dbReference type="PROSITE" id="PS00027">
    <property type="entry name" value="HOMEOBOX_1"/>
    <property type="match status" value="1"/>
</dbReference>
<keyword evidence="11" id="KW-1185">Reference proteome</keyword>
<dbReference type="Pfam" id="PF00046">
    <property type="entry name" value="Homeodomain"/>
    <property type="match status" value="1"/>
</dbReference>
<dbReference type="GO" id="GO:0000981">
    <property type="term" value="F:DNA-binding transcription factor activity, RNA polymerase II-specific"/>
    <property type="evidence" value="ECO:0007669"/>
    <property type="project" value="InterPro"/>
</dbReference>
<evidence type="ECO:0000256" key="9">
    <source>
        <dbReference type="SAM" id="MobiDB-lite"/>
    </source>
</evidence>
<name>A0AAF3FRM4_9BILA</name>
<sequence length="311" mass="34709">MDHSRSALHDVHSTFCSVPSGLGHLADTHSTTTHLLQPLQDTCASLTPLTSPFDQLHQAFYPTHISLQDPLSLHVNHAKLPKIELSSCKEETEEEEADVERDLPTKGTKPRRQRTHFTSHQLNELESWFQRNRYPDMATREEIAIWISLTEPRVRVWFKNRRAKWRKRERNYMTDPKTLQASALPGSMCSSSSTSMSLPPSIPSMSSLGGLHSGLGSLGTIQVQGSFTQTLIPQHQIDSFYGYGDSPWHPYQPRPGATTFNWSVKGQFPSPTPLPVVPTSSVSSSTSSIDKNPKLNLDSSSYLNCPYSGPL</sequence>
<dbReference type="InterPro" id="IPR009057">
    <property type="entry name" value="Homeodomain-like_sf"/>
</dbReference>
<dbReference type="SUPFAM" id="SSF46689">
    <property type="entry name" value="Homeodomain-like"/>
    <property type="match status" value="1"/>
</dbReference>
<dbReference type="PANTHER" id="PTHR45882">
    <property type="entry name" value="PITUITARY HOMEOBOX HOMOLOG PTX1"/>
    <property type="match status" value="1"/>
</dbReference>
<evidence type="ECO:0000256" key="2">
    <source>
        <dbReference type="ARBA" id="ARBA00006503"/>
    </source>
</evidence>
<proteinExistence type="inferred from homology"/>
<dbReference type="PROSITE" id="PS50071">
    <property type="entry name" value="HOMEOBOX_2"/>
    <property type="match status" value="1"/>
</dbReference>
<dbReference type="WBParaSite" id="MBELARI_LOCUS8757">
    <property type="protein sequence ID" value="MBELARI_LOCUS8757"/>
    <property type="gene ID" value="MBELARI_LOCUS8757"/>
</dbReference>
<dbReference type="GO" id="GO:0005634">
    <property type="term" value="C:nucleus"/>
    <property type="evidence" value="ECO:0007669"/>
    <property type="project" value="UniProtKB-SubCell"/>
</dbReference>
<evidence type="ECO:0000313" key="12">
    <source>
        <dbReference type="WBParaSite" id="MBELARI_LOCUS8757"/>
    </source>
</evidence>
<dbReference type="GO" id="GO:0030182">
    <property type="term" value="P:neuron differentiation"/>
    <property type="evidence" value="ECO:0007669"/>
    <property type="project" value="UniProtKB-ARBA"/>
</dbReference>
<dbReference type="InterPro" id="IPR017970">
    <property type="entry name" value="Homeobox_CS"/>
</dbReference>
<dbReference type="CDD" id="cd00086">
    <property type="entry name" value="homeodomain"/>
    <property type="match status" value="1"/>
</dbReference>
<keyword evidence="3" id="KW-0217">Developmental protein</keyword>
<comment type="similarity">
    <text evidence="2">Belongs to the paired homeobox family. Bicoid subfamily.</text>
</comment>
<evidence type="ECO:0000256" key="3">
    <source>
        <dbReference type="ARBA" id="ARBA00022473"/>
    </source>
</evidence>
<dbReference type="PANTHER" id="PTHR45882:SF3">
    <property type="entry name" value="PITUITARY HOMEOBOX HOMOLOG PTX1"/>
    <property type="match status" value="1"/>
</dbReference>